<keyword evidence="2" id="KW-1185">Reference proteome</keyword>
<dbReference type="Gene3D" id="3.80.10.10">
    <property type="entry name" value="Ribonuclease Inhibitor"/>
    <property type="match status" value="1"/>
</dbReference>
<evidence type="ECO:0000313" key="2">
    <source>
        <dbReference type="Proteomes" id="UP001209540"/>
    </source>
</evidence>
<gene>
    <name evidence="1" type="ORF">BDA99DRAFT_565401</name>
</gene>
<organism evidence="1 2">
    <name type="scientific">Phascolomyces articulosus</name>
    <dbReference type="NCBI Taxonomy" id="60185"/>
    <lineage>
        <taxon>Eukaryota</taxon>
        <taxon>Fungi</taxon>
        <taxon>Fungi incertae sedis</taxon>
        <taxon>Mucoromycota</taxon>
        <taxon>Mucoromycotina</taxon>
        <taxon>Mucoromycetes</taxon>
        <taxon>Mucorales</taxon>
        <taxon>Lichtheimiaceae</taxon>
        <taxon>Phascolomyces</taxon>
    </lineage>
</organism>
<comment type="caution">
    <text evidence="1">The sequence shown here is derived from an EMBL/GenBank/DDBJ whole genome shotgun (WGS) entry which is preliminary data.</text>
</comment>
<dbReference type="Proteomes" id="UP001209540">
    <property type="component" value="Unassembled WGS sequence"/>
</dbReference>
<proteinExistence type="predicted"/>
<reference evidence="1" key="2">
    <citation type="submission" date="2023-02" db="EMBL/GenBank/DDBJ databases">
        <authorList>
            <consortium name="DOE Joint Genome Institute"/>
            <person name="Mondo S.J."/>
            <person name="Chang Y."/>
            <person name="Wang Y."/>
            <person name="Ahrendt S."/>
            <person name="Andreopoulos W."/>
            <person name="Barry K."/>
            <person name="Beard J."/>
            <person name="Benny G.L."/>
            <person name="Blankenship S."/>
            <person name="Bonito G."/>
            <person name="Cuomo C."/>
            <person name="Desiro A."/>
            <person name="Gervers K.A."/>
            <person name="Hundley H."/>
            <person name="Kuo A."/>
            <person name="LaButti K."/>
            <person name="Lang B.F."/>
            <person name="Lipzen A."/>
            <person name="O'Donnell K."/>
            <person name="Pangilinan J."/>
            <person name="Reynolds N."/>
            <person name="Sandor L."/>
            <person name="Smith M.W."/>
            <person name="Tsang A."/>
            <person name="Grigoriev I.V."/>
            <person name="Stajich J.E."/>
            <person name="Spatafora J.W."/>
        </authorList>
    </citation>
    <scope>NUCLEOTIDE SEQUENCE</scope>
    <source>
        <strain evidence="1">RSA 2281</strain>
    </source>
</reference>
<dbReference type="SUPFAM" id="SSF52047">
    <property type="entry name" value="RNI-like"/>
    <property type="match status" value="1"/>
</dbReference>
<reference evidence="1" key="1">
    <citation type="journal article" date="2022" name="IScience">
        <title>Evolution of zygomycete secretomes and the origins of terrestrial fungal ecologies.</title>
        <authorList>
            <person name="Chang Y."/>
            <person name="Wang Y."/>
            <person name="Mondo S."/>
            <person name="Ahrendt S."/>
            <person name="Andreopoulos W."/>
            <person name="Barry K."/>
            <person name="Beard J."/>
            <person name="Benny G.L."/>
            <person name="Blankenship S."/>
            <person name="Bonito G."/>
            <person name="Cuomo C."/>
            <person name="Desiro A."/>
            <person name="Gervers K.A."/>
            <person name="Hundley H."/>
            <person name="Kuo A."/>
            <person name="LaButti K."/>
            <person name="Lang B.F."/>
            <person name="Lipzen A."/>
            <person name="O'Donnell K."/>
            <person name="Pangilinan J."/>
            <person name="Reynolds N."/>
            <person name="Sandor L."/>
            <person name="Smith M.E."/>
            <person name="Tsang A."/>
            <person name="Grigoriev I.V."/>
            <person name="Stajich J.E."/>
            <person name="Spatafora J.W."/>
        </authorList>
    </citation>
    <scope>NUCLEOTIDE SEQUENCE</scope>
    <source>
        <strain evidence="1">RSA 2281</strain>
    </source>
</reference>
<accession>A0AAD5JNY5</accession>
<sequence length="450" mass="51548">MSFTNALWRTRYTLTKLDLSFAFYDGSNISIAGLLIYSPHLKTLALGMHGHSLKKYMGNVEYLGRSHVALEDVQIQAKSISGPILKPLLQYRPGIRRLYLQGCRYYVVDVVDKICNEKLQIFAYNPYSNDVLTLEEMDREYYDGPPGLRHIIALSNDDYRVPANGILRLLYKNQKSLQTVCASLTKTELQGEQGVNHYSNYFCSTYKQWYFERLRQLTYWYDGQVATESMILESITSSKSTPLQLFSVKETPNIPMIANTLICLPPVEQLELLYIQYDDDGANEQQSAALVRLFQYYAALRPEEQNLHKVQFDHCSFITDQVLFALAQIQSLRTIDFAGSCTISSPKILKEFLGKVSDHLVEVIFSDIDIINDDILDALGSMEHLGNLELYDNDQITEKGAIRFVDRCKPLHTLVLFYCIKVHQGTFAYGYIKSKIKNAEIFSDAHIDDY</sequence>
<name>A0AAD5JNY5_9FUNG</name>
<dbReference type="EMBL" id="JAIXMP010000045">
    <property type="protein sequence ID" value="KAI9246689.1"/>
    <property type="molecule type" value="Genomic_DNA"/>
</dbReference>
<dbReference type="AlphaFoldDB" id="A0AAD5JNY5"/>
<evidence type="ECO:0000313" key="1">
    <source>
        <dbReference type="EMBL" id="KAI9246689.1"/>
    </source>
</evidence>
<protein>
    <submittedName>
        <fullName evidence="1">Uncharacterized protein</fullName>
    </submittedName>
</protein>
<dbReference type="InterPro" id="IPR032675">
    <property type="entry name" value="LRR_dom_sf"/>
</dbReference>